<sequence length="131" mass="13755">MPLYLILAWVSLISSATEASASAAVFHCKVGLLCTLRLQESHSTGAEVVNEIVLSSSPCENLLAVTTELLGITAIRGDNGGQFRLGEPRSTGRFELCWYAIPIARSLTILEIMSPGVAALARTGAAPALAN</sequence>
<dbReference type="Proteomes" id="UP000041254">
    <property type="component" value="Unassembled WGS sequence"/>
</dbReference>
<accession>A0A0G4F1B4</accession>
<dbReference type="InParanoid" id="A0A0G4F1B4"/>
<evidence type="ECO:0000313" key="3">
    <source>
        <dbReference type="Proteomes" id="UP000041254"/>
    </source>
</evidence>
<organism evidence="2 3">
    <name type="scientific">Vitrella brassicaformis (strain CCMP3155)</name>
    <dbReference type="NCBI Taxonomy" id="1169540"/>
    <lineage>
        <taxon>Eukaryota</taxon>
        <taxon>Sar</taxon>
        <taxon>Alveolata</taxon>
        <taxon>Colpodellida</taxon>
        <taxon>Vitrellaceae</taxon>
        <taxon>Vitrella</taxon>
    </lineage>
</organism>
<name>A0A0G4F1B4_VITBC</name>
<evidence type="ECO:0000313" key="2">
    <source>
        <dbReference type="EMBL" id="CEM05681.1"/>
    </source>
</evidence>
<evidence type="ECO:0000256" key="1">
    <source>
        <dbReference type="SAM" id="SignalP"/>
    </source>
</evidence>
<dbReference type="VEuPathDB" id="CryptoDB:Vbra_14292"/>
<feature type="chain" id="PRO_5005187946" evidence="1">
    <location>
        <begin position="20"/>
        <end position="131"/>
    </location>
</feature>
<dbReference type="AlphaFoldDB" id="A0A0G4F1B4"/>
<gene>
    <name evidence="2" type="ORF">Vbra_14292</name>
</gene>
<keyword evidence="3" id="KW-1185">Reference proteome</keyword>
<dbReference type="EMBL" id="CDMY01000362">
    <property type="protein sequence ID" value="CEM05681.1"/>
    <property type="molecule type" value="Genomic_DNA"/>
</dbReference>
<proteinExistence type="predicted"/>
<protein>
    <submittedName>
        <fullName evidence="2">Uncharacterized protein</fullName>
    </submittedName>
</protein>
<feature type="signal peptide" evidence="1">
    <location>
        <begin position="1"/>
        <end position="19"/>
    </location>
</feature>
<keyword evidence="1" id="KW-0732">Signal</keyword>
<reference evidence="2 3" key="1">
    <citation type="submission" date="2014-11" db="EMBL/GenBank/DDBJ databases">
        <authorList>
            <person name="Zhu J."/>
            <person name="Qi W."/>
            <person name="Song R."/>
        </authorList>
    </citation>
    <scope>NUCLEOTIDE SEQUENCE [LARGE SCALE GENOMIC DNA]</scope>
</reference>